<feature type="non-terminal residue" evidence="1">
    <location>
        <position position="1"/>
    </location>
</feature>
<sequence length="86" mass="9126">EPGMYEVRYVLREGMKTLASAPLQVVAAELSITAPEQATTGASFKVSWSDTVASNDYYTVVSVGTDEGKLGNRDLVGNKGEGTLRA</sequence>
<comment type="caution">
    <text evidence="1">The sequence shown here is derived from an EMBL/GenBank/DDBJ whole genome shotgun (WGS) entry which is preliminary data.</text>
</comment>
<organism evidence="1 2">
    <name type="scientific">Sediminihaliea albiluteola</name>
    <dbReference type="NCBI Taxonomy" id="2758564"/>
    <lineage>
        <taxon>Bacteria</taxon>
        <taxon>Pseudomonadati</taxon>
        <taxon>Pseudomonadota</taxon>
        <taxon>Gammaproteobacteria</taxon>
        <taxon>Cellvibrionales</taxon>
        <taxon>Halieaceae</taxon>
        <taxon>Sediminihaliea</taxon>
    </lineage>
</organism>
<dbReference type="EMBL" id="JACFXU010000005">
    <property type="protein sequence ID" value="MBA6411509.1"/>
    <property type="molecule type" value="Genomic_DNA"/>
</dbReference>
<name>A0A7W2TTB0_9GAMM</name>
<accession>A0A7W2TTB0</accession>
<dbReference type="AlphaFoldDB" id="A0A7W2TTB0"/>
<reference evidence="1 2" key="1">
    <citation type="submission" date="2020-07" db="EMBL/GenBank/DDBJ databases">
        <title>Halieaceae bacterium, F7430, whole genome shotgun sequencing project.</title>
        <authorList>
            <person name="Jiang S."/>
            <person name="Liu Z.W."/>
            <person name="Du Z.J."/>
        </authorList>
    </citation>
    <scope>NUCLEOTIDE SEQUENCE [LARGE SCALE GENOMIC DNA]</scope>
    <source>
        <strain evidence="1 2">F7430</strain>
    </source>
</reference>
<evidence type="ECO:0000313" key="2">
    <source>
        <dbReference type="Proteomes" id="UP000539350"/>
    </source>
</evidence>
<feature type="non-terminal residue" evidence="1">
    <location>
        <position position="86"/>
    </location>
</feature>
<proteinExistence type="predicted"/>
<dbReference type="Proteomes" id="UP000539350">
    <property type="component" value="Unassembled WGS sequence"/>
</dbReference>
<protein>
    <submittedName>
        <fullName evidence="1">Uncharacterized protein</fullName>
    </submittedName>
</protein>
<evidence type="ECO:0000313" key="1">
    <source>
        <dbReference type="EMBL" id="MBA6411509.1"/>
    </source>
</evidence>
<keyword evidence="2" id="KW-1185">Reference proteome</keyword>
<gene>
    <name evidence="1" type="ORF">H2508_00025</name>
</gene>
<dbReference type="RefSeq" id="WP_220463522.1">
    <property type="nucleotide sequence ID" value="NZ_JACFXU010000005.1"/>
</dbReference>